<evidence type="ECO:0000313" key="2">
    <source>
        <dbReference type="Proteomes" id="UP000577697"/>
    </source>
</evidence>
<reference evidence="1 2" key="1">
    <citation type="submission" date="2020-08" db="EMBL/GenBank/DDBJ databases">
        <title>Genomic Encyclopedia of Type Strains, Phase IV (KMG-IV): sequencing the most valuable type-strain genomes for metagenomic binning, comparative biology and taxonomic classification.</title>
        <authorList>
            <person name="Goeker M."/>
        </authorList>
    </citation>
    <scope>NUCLEOTIDE SEQUENCE [LARGE SCALE GENOMIC DNA]</scope>
    <source>
        <strain evidence="1 2">DSM 10368</strain>
    </source>
</reference>
<organism evidence="1 2">
    <name type="scientific">Aminobacter aminovorans</name>
    <name type="common">Chelatobacter heintzii</name>
    <dbReference type="NCBI Taxonomy" id="83263"/>
    <lineage>
        <taxon>Bacteria</taxon>
        <taxon>Pseudomonadati</taxon>
        <taxon>Pseudomonadota</taxon>
        <taxon>Alphaproteobacteria</taxon>
        <taxon>Hyphomicrobiales</taxon>
        <taxon>Phyllobacteriaceae</taxon>
        <taxon>Aminobacter</taxon>
    </lineage>
</organism>
<comment type="caution">
    <text evidence="1">The sequence shown here is derived from an EMBL/GenBank/DDBJ whole genome shotgun (WGS) entry which is preliminary data.</text>
</comment>
<gene>
    <name evidence="1" type="ORF">FHS67_002443</name>
</gene>
<proteinExistence type="predicted"/>
<protein>
    <submittedName>
        <fullName evidence="1">Uncharacterized protein</fullName>
    </submittedName>
</protein>
<name>A0ABR6H6H9_AMIAI</name>
<dbReference type="EMBL" id="JACICB010000008">
    <property type="protein sequence ID" value="MBB3706123.1"/>
    <property type="molecule type" value="Genomic_DNA"/>
</dbReference>
<accession>A0ABR6H6H9</accession>
<dbReference type="Proteomes" id="UP000577697">
    <property type="component" value="Unassembled WGS sequence"/>
</dbReference>
<keyword evidence="2" id="KW-1185">Reference proteome</keyword>
<evidence type="ECO:0000313" key="1">
    <source>
        <dbReference type="EMBL" id="MBB3706123.1"/>
    </source>
</evidence>
<sequence length="34" mass="3980">MRKVRDALVDVLMSNTQDRLAWDPASRRRHNISA</sequence>